<sequence length="202" mass="23819">MNSKDRIELFLKYQNQNMSFEDISKELEIKPATLRRSLNKSGYKSEKGIYVKSFDESQLSFDSADNTKKSSKSKLKTNDAKEKTKNKETIKTKEKVNKKKSTMPKKDKKININQDDIDKLCEVYDWYIEVKDNKIFRPKKVSNKKDIILDNEEISDLKSVNIRVDKQTWEDFDRLCSNSSYNKKEILTQALKDFMKAYKNLL</sequence>
<evidence type="ECO:0000313" key="2">
    <source>
        <dbReference type="EMBL" id="WMT80489.1"/>
    </source>
</evidence>
<feature type="compositionally biased region" description="Basic and acidic residues" evidence="1">
    <location>
        <begin position="76"/>
        <end position="88"/>
    </location>
</feature>
<dbReference type="EMBL" id="CP101637">
    <property type="protein sequence ID" value="WMT80489.1"/>
    <property type="molecule type" value="Genomic_DNA"/>
</dbReference>
<evidence type="ECO:0008006" key="4">
    <source>
        <dbReference type="Google" id="ProtNLM"/>
    </source>
</evidence>
<gene>
    <name evidence="2" type="ORF">TEMA_08060</name>
</gene>
<proteinExistence type="predicted"/>
<keyword evidence="3" id="KW-1185">Reference proteome</keyword>
<accession>A0ABY9PYQ7</accession>
<name>A0ABY9PYQ7_9FIRM</name>
<protein>
    <recommendedName>
        <fullName evidence="4">DNA-binding protein</fullName>
    </recommendedName>
</protein>
<organism evidence="2 3">
    <name type="scientific">Terrisporobacter mayombei</name>
    <dbReference type="NCBI Taxonomy" id="1541"/>
    <lineage>
        <taxon>Bacteria</taxon>
        <taxon>Bacillati</taxon>
        <taxon>Bacillota</taxon>
        <taxon>Clostridia</taxon>
        <taxon>Peptostreptococcales</taxon>
        <taxon>Peptostreptococcaceae</taxon>
        <taxon>Terrisporobacter</taxon>
    </lineage>
</organism>
<evidence type="ECO:0000256" key="1">
    <source>
        <dbReference type="SAM" id="MobiDB-lite"/>
    </source>
</evidence>
<reference evidence="2 3" key="1">
    <citation type="submission" date="2022-07" db="EMBL/GenBank/DDBJ databases">
        <title>Genome sequence of Terrisporobacter mayombei DSM6539.</title>
        <authorList>
            <person name="Boeer T."/>
            <person name="Bengelsdorf F.R."/>
            <person name="Daniel R."/>
            <person name="Poehlein A."/>
        </authorList>
    </citation>
    <scope>NUCLEOTIDE SEQUENCE [LARGE SCALE GENOMIC DNA]</scope>
    <source>
        <strain evidence="2 3">DSM 6539</strain>
    </source>
</reference>
<dbReference type="RefSeq" id="WP_228104736.1">
    <property type="nucleotide sequence ID" value="NZ_CP101637.1"/>
</dbReference>
<feature type="region of interest" description="Disordered" evidence="1">
    <location>
        <begin position="60"/>
        <end position="88"/>
    </location>
</feature>
<dbReference type="Proteomes" id="UP001235030">
    <property type="component" value="Chromosome"/>
</dbReference>
<evidence type="ECO:0000313" key="3">
    <source>
        <dbReference type="Proteomes" id="UP001235030"/>
    </source>
</evidence>